<dbReference type="Proteomes" id="UP001057402">
    <property type="component" value="Chromosome 3"/>
</dbReference>
<sequence length="104" mass="11387">MAGCSGTSPKEGTTLKSTGKERRVRARAVALECLLAAPPLASQVMFWQEDAHEKVGVVDAQWVVHQHLPTLAIQVYERCHKEWGDVQPEAGRCRECVSTSSGVK</sequence>
<name>A0ACB9RY15_9MYRT</name>
<evidence type="ECO:0000313" key="1">
    <source>
        <dbReference type="EMBL" id="KAI4382474.1"/>
    </source>
</evidence>
<protein>
    <submittedName>
        <fullName evidence="1">Uncharacterized protein</fullName>
    </submittedName>
</protein>
<comment type="caution">
    <text evidence="1">The sequence shown here is derived from an EMBL/GenBank/DDBJ whole genome shotgun (WGS) entry which is preliminary data.</text>
</comment>
<keyword evidence="2" id="KW-1185">Reference proteome</keyword>
<organism evidence="1 2">
    <name type="scientific">Melastoma candidum</name>
    <dbReference type="NCBI Taxonomy" id="119954"/>
    <lineage>
        <taxon>Eukaryota</taxon>
        <taxon>Viridiplantae</taxon>
        <taxon>Streptophyta</taxon>
        <taxon>Embryophyta</taxon>
        <taxon>Tracheophyta</taxon>
        <taxon>Spermatophyta</taxon>
        <taxon>Magnoliopsida</taxon>
        <taxon>eudicotyledons</taxon>
        <taxon>Gunneridae</taxon>
        <taxon>Pentapetalae</taxon>
        <taxon>rosids</taxon>
        <taxon>malvids</taxon>
        <taxon>Myrtales</taxon>
        <taxon>Melastomataceae</taxon>
        <taxon>Melastomatoideae</taxon>
        <taxon>Melastomateae</taxon>
        <taxon>Melastoma</taxon>
    </lineage>
</organism>
<accession>A0ACB9RY15</accession>
<reference evidence="2" key="1">
    <citation type="journal article" date="2023" name="Front. Plant Sci.">
        <title>Chromosomal-level genome assembly of Melastoma candidum provides insights into trichome evolution.</title>
        <authorList>
            <person name="Zhong Y."/>
            <person name="Wu W."/>
            <person name="Sun C."/>
            <person name="Zou P."/>
            <person name="Liu Y."/>
            <person name="Dai S."/>
            <person name="Zhou R."/>
        </authorList>
    </citation>
    <scope>NUCLEOTIDE SEQUENCE [LARGE SCALE GENOMIC DNA]</scope>
</reference>
<proteinExistence type="predicted"/>
<gene>
    <name evidence="1" type="ORF">MLD38_008434</name>
</gene>
<evidence type="ECO:0000313" key="2">
    <source>
        <dbReference type="Proteomes" id="UP001057402"/>
    </source>
</evidence>
<dbReference type="EMBL" id="CM042882">
    <property type="protein sequence ID" value="KAI4382474.1"/>
    <property type="molecule type" value="Genomic_DNA"/>
</dbReference>